<proteinExistence type="predicted"/>
<keyword evidence="1" id="KW-0175">Coiled coil</keyword>
<evidence type="ECO:0000256" key="1">
    <source>
        <dbReference type="SAM" id="Coils"/>
    </source>
</evidence>
<evidence type="ECO:0000313" key="3">
    <source>
        <dbReference type="Proteomes" id="UP000320791"/>
    </source>
</evidence>
<dbReference type="AlphaFoldDB" id="A0A5C5UTD4"/>
<dbReference type="InterPro" id="IPR054787">
    <property type="entry name" value="TrlF_ATPase"/>
</dbReference>
<dbReference type="NCBIfam" id="NF045780">
    <property type="entry name" value="TrlF_fam_ATP"/>
    <property type="match status" value="1"/>
</dbReference>
<keyword evidence="3" id="KW-1185">Reference proteome</keyword>
<dbReference type="Proteomes" id="UP000320791">
    <property type="component" value="Unassembled WGS sequence"/>
</dbReference>
<dbReference type="EMBL" id="VOHM01000001">
    <property type="protein sequence ID" value="TWT29109.1"/>
    <property type="molecule type" value="Genomic_DNA"/>
</dbReference>
<feature type="coiled-coil region" evidence="1">
    <location>
        <begin position="591"/>
        <end position="625"/>
    </location>
</feature>
<dbReference type="GO" id="GO:0016887">
    <property type="term" value="F:ATP hydrolysis activity"/>
    <property type="evidence" value="ECO:0007669"/>
    <property type="project" value="InterPro"/>
</dbReference>
<dbReference type="Gene3D" id="3.40.50.300">
    <property type="entry name" value="P-loop containing nucleotide triphosphate hydrolases"/>
    <property type="match status" value="1"/>
</dbReference>
<gene>
    <name evidence="2" type="ORF">FRX94_00900</name>
</gene>
<dbReference type="InterPro" id="IPR027417">
    <property type="entry name" value="P-loop_NTPase"/>
</dbReference>
<feature type="coiled-coil region" evidence="1">
    <location>
        <begin position="479"/>
        <end position="530"/>
    </location>
</feature>
<dbReference type="SUPFAM" id="SSF52540">
    <property type="entry name" value="P-loop containing nucleoside triphosphate hydrolases"/>
    <property type="match status" value="1"/>
</dbReference>
<comment type="caution">
    <text evidence="2">The sequence shown here is derived from an EMBL/GenBank/DDBJ whole genome shotgun (WGS) entry which is preliminary data.</text>
</comment>
<organism evidence="2 3">
    <name type="scientific">Corynebacterium canis</name>
    <dbReference type="NCBI Taxonomy" id="679663"/>
    <lineage>
        <taxon>Bacteria</taxon>
        <taxon>Bacillati</taxon>
        <taxon>Actinomycetota</taxon>
        <taxon>Actinomycetes</taxon>
        <taxon>Mycobacteriales</taxon>
        <taxon>Corynebacteriaceae</taxon>
        <taxon>Corynebacterium</taxon>
    </lineage>
</organism>
<protein>
    <submittedName>
        <fullName evidence="2">DNA repair protein</fullName>
    </submittedName>
</protein>
<accession>A0A5C5UTD4</accession>
<reference evidence="2 3" key="1">
    <citation type="submission" date="2019-08" db="EMBL/GenBank/DDBJ databases">
        <authorList>
            <person name="Lei W."/>
        </authorList>
    </citation>
    <scope>NUCLEOTIDE SEQUENCE [LARGE SCALE GENOMIC DNA]</scope>
    <source>
        <strain evidence="2 3">CCUG 58627</strain>
    </source>
</reference>
<dbReference type="RefSeq" id="WP_146323225.1">
    <property type="nucleotide sequence ID" value="NZ_BAABLR010000076.1"/>
</dbReference>
<name>A0A5C5UTD4_9CORY</name>
<sequence length="936" mass="106813">MANALDKGAVWRKWDLHVHAPDTRLENRYEKTETGEVDWDRFCKIIHESDVFAVGITDYFSLNSFFTFKEKYTKIYPNDNGRVFFPNLELRLEQAVHKKGAAVNIHLILPPHIERSDADRLLHQLKLQNRKPSQASRCYTCADTSEWSAEELKGAVTTLDSIHEAIKNSFDGADSLNLENYALIVVSGRDDGLSPGETKLSRRKIETIDRIDSGVHAVFSRGKDAEYWLRTDRIDSEEGSIPHPTFGGCDAHDFESLEKMLGKTGQDESRHWETTWIKADLSWEGLLQTLAEPDTRVRIDELCPDRKDSYRVIKAVEFKDENVFPKRLVFNENLNAIIGSRSSGKSSLLSHIAHAVDDKEVESQQKAAGIEIGPAAGYKWTDIPSDYCKVEWCGGSEEGRVIYVPQNFLNKLSGEPANVTKYILPSVEKNNSLLHGEFERTRSQIAEINGDIEHLVTTWFDAMTLLKSIEKQKSLLGGKNEIENQIRVLDLQIRELREHTNLSEVDAEMYRTVKDRIDSLDQKINSSNAEKAWVEGLTEGITASGRLKLKDGMFIVSPNSRCLDLDFSPSLQKRFEGLMQRLQSEVNEIVVTFLEEVSQQANERIENNTDEVENLNSENNELFRRFENNSSIVKLESDRDNQIKILTTRENEEKKFHKIKVNLCETIKSIETKLEARSRIEDGFVERFNEEVKGYENLNFGVEAGYDADSLDQLRDKFHLSAKNRYIQKENGSILAIEEVHTDVERFLRELEAGVLKIKQAEKPRVVAQAVLTESRDLRFWASLDGDKIGGFEASTMTPGKQSLFALTLILSDAGEEWPLLIDQPEDDLDSRSIYFEIVKFLKKQKTRRQILMVTHNANLVVGADAECVIVANRHGDDRKNIDNRTFDYYSGALENSSSTQDAEFELERQGIREHVVELLDGGSEAFKKRRDKYKL</sequence>
<dbReference type="GO" id="GO:0005524">
    <property type="term" value="F:ATP binding"/>
    <property type="evidence" value="ECO:0007669"/>
    <property type="project" value="InterPro"/>
</dbReference>
<evidence type="ECO:0000313" key="2">
    <source>
        <dbReference type="EMBL" id="TWT29109.1"/>
    </source>
</evidence>
<dbReference type="OrthoDB" id="9791620at2"/>